<dbReference type="AlphaFoldDB" id="A0A9N9S805"/>
<evidence type="ECO:0000313" key="2">
    <source>
        <dbReference type="EMBL" id="CAG9812860.1"/>
    </source>
</evidence>
<evidence type="ECO:0000313" key="3">
    <source>
        <dbReference type="Proteomes" id="UP001153737"/>
    </source>
</evidence>
<keyword evidence="3" id="KW-1185">Reference proteome</keyword>
<protein>
    <recommendedName>
        <fullName evidence="4">Gamma-glutamyltranspeptidase 1</fullName>
    </recommendedName>
</protein>
<reference evidence="2" key="1">
    <citation type="submission" date="2022-01" db="EMBL/GenBank/DDBJ databases">
        <authorList>
            <person name="King R."/>
        </authorList>
    </citation>
    <scope>NUCLEOTIDE SEQUENCE</scope>
</reference>
<dbReference type="Proteomes" id="UP001153737">
    <property type="component" value="Chromosome 1"/>
</dbReference>
<name>A0A9N9S805_PHACE</name>
<dbReference type="GO" id="GO:0005886">
    <property type="term" value="C:plasma membrane"/>
    <property type="evidence" value="ECO:0007669"/>
    <property type="project" value="TreeGrafter"/>
</dbReference>
<organism evidence="2 3">
    <name type="scientific">Phaedon cochleariae</name>
    <name type="common">Mustard beetle</name>
    <dbReference type="NCBI Taxonomy" id="80249"/>
    <lineage>
        <taxon>Eukaryota</taxon>
        <taxon>Metazoa</taxon>
        <taxon>Ecdysozoa</taxon>
        <taxon>Arthropoda</taxon>
        <taxon>Hexapoda</taxon>
        <taxon>Insecta</taxon>
        <taxon>Pterygota</taxon>
        <taxon>Neoptera</taxon>
        <taxon>Endopterygota</taxon>
        <taxon>Coleoptera</taxon>
        <taxon>Polyphaga</taxon>
        <taxon>Cucujiformia</taxon>
        <taxon>Chrysomeloidea</taxon>
        <taxon>Chrysomelidae</taxon>
        <taxon>Chrysomelinae</taxon>
        <taxon>Chrysomelini</taxon>
        <taxon>Phaedon</taxon>
    </lineage>
</organism>
<dbReference type="GO" id="GO:0036374">
    <property type="term" value="F:glutathione hydrolase activity"/>
    <property type="evidence" value="ECO:0007669"/>
    <property type="project" value="InterPro"/>
</dbReference>
<dbReference type="SUPFAM" id="SSF56235">
    <property type="entry name" value="N-terminal nucleophile aminohydrolases (Ntn hydrolases)"/>
    <property type="match status" value="1"/>
</dbReference>
<gene>
    <name evidence="2" type="ORF">PHAECO_LOCUS56</name>
</gene>
<feature type="binding site" evidence="1">
    <location>
        <position position="69"/>
    </location>
    <ligand>
        <name>L-glutamate</name>
        <dbReference type="ChEBI" id="CHEBI:29985"/>
    </ligand>
</feature>
<dbReference type="Pfam" id="PF01019">
    <property type="entry name" value="G_glu_transpept"/>
    <property type="match status" value="1"/>
</dbReference>
<dbReference type="GO" id="GO:0006751">
    <property type="term" value="P:glutathione catabolic process"/>
    <property type="evidence" value="ECO:0007669"/>
    <property type="project" value="InterPro"/>
</dbReference>
<evidence type="ECO:0008006" key="4">
    <source>
        <dbReference type="Google" id="ProtNLM"/>
    </source>
</evidence>
<dbReference type="PANTHER" id="PTHR11686">
    <property type="entry name" value="GAMMA GLUTAMYL TRANSPEPTIDASE"/>
    <property type="match status" value="1"/>
</dbReference>
<dbReference type="PANTHER" id="PTHR11686:SF72">
    <property type="entry name" value="GAMMA-GLUTAMYL TRANSPEPTIDASE, ISOFORM A"/>
    <property type="match status" value="1"/>
</dbReference>
<proteinExistence type="predicted"/>
<dbReference type="InterPro" id="IPR029055">
    <property type="entry name" value="Ntn_hydrolases_N"/>
</dbReference>
<evidence type="ECO:0000256" key="1">
    <source>
        <dbReference type="PIRSR" id="PIRSR600101-2"/>
    </source>
</evidence>
<accession>A0A9N9S805</accession>
<dbReference type="PRINTS" id="PR01210">
    <property type="entry name" value="GGTRANSPTASE"/>
</dbReference>
<dbReference type="EMBL" id="OU896707">
    <property type="protein sequence ID" value="CAG9812860.1"/>
    <property type="molecule type" value="Genomic_DNA"/>
</dbReference>
<dbReference type="OrthoDB" id="1081007at2759"/>
<reference evidence="2" key="2">
    <citation type="submission" date="2022-10" db="EMBL/GenBank/DDBJ databases">
        <authorList>
            <consortium name="ENA_rothamsted_submissions"/>
            <consortium name="culmorum"/>
            <person name="King R."/>
        </authorList>
    </citation>
    <scope>NUCLEOTIDE SEQUENCE</scope>
</reference>
<dbReference type="InterPro" id="IPR000101">
    <property type="entry name" value="GGT_peptidase"/>
</dbReference>
<sequence length="273" mass="30722">MKRINKNKKRNEDSPTLSILRKGGNAVDAAIAALFCEGVAMPECMGLGGGFLLTMYNKTTGEVWSLNAREAAPRLATEDMFVGQPANASWRGGRAAAVPGELRGYWHLYKRFGGGVPWRELVQPTIDLCNNGIYVTKILAHRFMIRKQLLYKDLTLRYATKELVIRKSIKLNGKNIYIAQDLSREDRDDQKILLKHRNDARAKKLNAEIEGTTSNINGDSHTVDQLKDFGKEEVEEEKRVVLPESRNLKSTSAPETSNDLYLQDEARALELMN</sequence>